<reference evidence="2 3" key="1">
    <citation type="submission" date="2019-02" db="EMBL/GenBank/DDBJ databases">
        <title>Deep-cultivation of Planctomycetes and their phenomic and genomic characterization uncovers novel biology.</title>
        <authorList>
            <person name="Wiegand S."/>
            <person name="Jogler M."/>
            <person name="Boedeker C."/>
            <person name="Pinto D."/>
            <person name="Vollmers J."/>
            <person name="Rivas-Marin E."/>
            <person name="Kohn T."/>
            <person name="Peeters S.H."/>
            <person name="Heuer A."/>
            <person name="Rast P."/>
            <person name="Oberbeckmann S."/>
            <person name="Bunk B."/>
            <person name="Jeske O."/>
            <person name="Meyerdierks A."/>
            <person name="Storesund J.E."/>
            <person name="Kallscheuer N."/>
            <person name="Luecker S."/>
            <person name="Lage O.M."/>
            <person name="Pohl T."/>
            <person name="Merkel B.J."/>
            <person name="Hornburger P."/>
            <person name="Mueller R.-W."/>
            <person name="Bruemmer F."/>
            <person name="Labrenz M."/>
            <person name="Spormann A.M."/>
            <person name="Op Den Camp H."/>
            <person name="Overmann J."/>
            <person name="Amann R."/>
            <person name="Jetten M.S.M."/>
            <person name="Mascher T."/>
            <person name="Medema M.H."/>
            <person name="Devos D.P."/>
            <person name="Kaster A.-K."/>
            <person name="Ovreas L."/>
            <person name="Rohde M."/>
            <person name="Galperin M.Y."/>
            <person name="Jogler C."/>
        </authorList>
    </citation>
    <scope>NUCLEOTIDE SEQUENCE [LARGE SCALE GENOMIC DNA]</scope>
    <source>
        <strain evidence="2 3">Enr8</strain>
    </source>
</reference>
<comment type="caution">
    <text evidence="2">The sequence shown here is derived from an EMBL/GenBank/DDBJ whole genome shotgun (WGS) entry which is preliminary data.</text>
</comment>
<evidence type="ECO:0000313" key="2">
    <source>
        <dbReference type="EMBL" id="TWT38400.1"/>
    </source>
</evidence>
<dbReference type="AlphaFoldDB" id="A0A5C5VKC0"/>
<keyword evidence="1" id="KW-0472">Membrane</keyword>
<dbReference type="OrthoDB" id="279013at2"/>
<evidence type="ECO:0000313" key="3">
    <source>
        <dbReference type="Proteomes" id="UP000318878"/>
    </source>
</evidence>
<proteinExistence type="predicted"/>
<keyword evidence="1" id="KW-1133">Transmembrane helix</keyword>
<sequence length="226" mass="25074">MTATLDSPPAQTPEGEPDYDRYRSLSGIAVGALIVGILSLLSIFAISLLPLAVIGVGFGLFATRMVDRNRDLLTGRNLAIAGTIISAIALVISPSRYYYEEYINIPEGYEVMAFGSLQPDLGSTARVPDKAWQYDGKRVLVSGYVYPHDQKEGLNRFVLVPDFDTCCFGGQPKLTDMIEVRLQEPLRVDWSFNRRKIGGTLTINKSLHQIKDLTGVYYEIDADYVK</sequence>
<accession>A0A5C5VKC0</accession>
<name>A0A5C5VKC0_9BACT</name>
<evidence type="ECO:0008006" key="4">
    <source>
        <dbReference type="Google" id="ProtNLM"/>
    </source>
</evidence>
<dbReference type="EMBL" id="SJPF01000001">
    <property type="protein sequence ID" value="TWT38400.1"/>
    <property type="molecule type" value="Genomic_DNA"/>
</dbReference>
<dbReference type="Proteomes" id="UP000318878">
    <property type="component" value="Unassembled WGS sequence"/>
</dbReference>
<dbReference type="InterPro" id="IPR021727">
    <property type="entry name" value="DUF3299"/>
</dbReference>
<dbReference type="Gene3D" id="2.40.50.870">
    <property type="entry name" value="Protein of unknown function (DUF3299)"/>
    <property type="match status" value="1"/>
</dbReference>
<evidence type="ECO:0000256" key="1">
    <source>
        <dbReference type="SAM" id="Phobius"/>
    </source>
</evidence>
<dbReference type="Pfam" id="PF11736">
    <property type="entry name" value="DUF3299"/>
    <property type="match status" value="1"/>
</dbReference>
<organism evidence="2 3">
    <name type="scientific">Blastopirellula retiformator</name>
    <dbReference type="NCBI Taxonomy" id="2527970"/>
    <lineage>
        <taxon>Bacteria</taxon>
        <taxon>Pseudomonadati</taxon>
        <taxon>Planctomycetota</taxon>
        <taxon>Planctomycetia</taxon>
        <taxon>Pirellulales</taxon>
        <taxon>Pirellulaceae</taxon>
        <taxon>Blastopirellula</taxon>
    </lineage>
</organism>
<protein>
    <recommendedName>
        <fullName evidence="4">DUF4190 domain-containing protein</fullName>
    </recommendedName>
</protein>
<keyword evidence="1" id="KW-0812">Transmembrane</keyword>
<feature type="transmembrane region" description="Helical" evidence="1">
    <location>
        <begin position="28"/>
        <end position="61"/>
    </location>
</feature>
<keyword evidence="3" id="KW-1185">Reference proteome</keyword>
<dbReference type="RefSeq" id="WP_146428661.1">
    <property type="nucleotide sequence ID" value="NZ_SJPF01000001.1"/>
</dbReference>
<gene>
    <name evidence="2" type="ORF">Enr8_00920</name>
</gene>
<feature type="transmembrane region" description="Helical" evidence="1">
    <location>
        <begin position="73"/>
        <end position="92"/>
    </location>
</feature>